<feature type="transmembrane region" description="Helical" evidence="8">
    <location>
        <begin position="21"/>
        <end position="41"/>
    </location>
</feature>
<comment type="similarity">
    <text evidence="2">Belongs to the cation diffusion facilitator (CDF) transporter (TC 2.A.4) family. SLC30A subfamily.</text>
</comment>
<feature type="transmembrane region" description="Helical" evidence="8">
    <location>
        <begin position="122"/>
        <end position="143"/>
    </location>
</feature>
<feature type="transmembrane region" description="Helical" evidence="8">
    <location>
        <begin position="155"/>
        <end position="181"/>
    </location>
</feature>
<dbReference type="InterPro" id="IPR050681">
    <property type="entry name" value="CDF/SLC30A"/>
</dbReference>
<evidence type="ECO:0000256" key="3">
    <source>
        <dbReference type="ARBA" id="ARBA00022448"/>
    </source>
</evidence>
<dbReference type="Proteomes" id="UP001209083">
    <property type="component" value="Chromosome"/>
</dbReference>
<dbReference type="PANTHER" id="PTHR11562">
    <property type="entry name" value="CATION EFFLUX PROTEIN/ ZINC TRANSPORTER"/>
    <property type="match status" value="1"/>
</dbReference>
<accession>A0ABY8QTU7</accession>
<dbReference type="InterPro" id="IPR036837">
    <property type="entry name" value="Cation_efflux_CTD_sf"/>
</dbReference>
<evidence type="ECO:0000259" key="9">
    <source>
        <dbReference type="Pfam" id="PF01545"/>
    </source>
</evidence>
<organism evidence="11 12">
    <name type="scientific">Saxibacter everestensis</name>
    <dbReference type="NCBI Taxonomy" id="2909229"/>
    <lineage>
        <taxon>Bacteria</taxon>
        <taxon>Bacillati</taxon>
        <taxon>Actinomycetota</taxon>
        <taxon>Actinomycetes</taxon>
        <taxon>Micrococcales</taxon>
        <taxon>Brevibacteriaceae</taxon>
        <taxon>Saxibacter</taxon>
    </lineage>
</organism>
<dbReference type="EMBL" id="CP090958">
    <property type="protein sequence ID" value="WGW12452.1"/>
    <property type="molecule type" value="Genomic_DNA"/>
</dbReference>
<dbReference type="InterPro" id="IPR058533">
    <property type="entry name" value="Cation_efflux_TM"/>
</dbReference>
<feature type="domain" description="Cation efflux protein cytoplasmic" evidence="10">
    <location>
        <begin position="216"/>
        <end position="294"/>
    </location>
</feature>
<evidence type="ECO:0000256" key="5">
    <source>
        <dbReference type="ARBA" id="ARBA00022989"/>
    </source>
</evidence>
<evidence type="ECO:0000256" key="8">
    <source>
        <dbReference type="SAM" id="Phobius"/>
    </source>
</evidence>
<reference evidence="11 12" key="1">
    <citation type="submission" date="2023-05" db="EMBL/GenBank/DDBJ databases">
        <title>Lithophilousrod everest ZFBP1038 complete genpme.</title>
        <authorList>
            <person name="Tian M."/>
        </authorList>
    </citation>
    <scope>NUCLEOTIDE SEQUENCE [LARGE SCALE GENOMIC DNA]</scope>
    <source>
        <strain evidence="11 12">ZFBP1038</strain>
    </source>
</reference>
<name>A0ABY8QTU7_9MICO</name>
<dbReference type="NCBIfam" id="TIGR01297">
    <property type="entry name" value="CDF"/>
    <property type="match status" value="1"/>
</dbReference>
<dbReference type="SUPFAM" id="SSF160240">
    <property type="entry name" value="Cation efflux protein cytoplasmic domain-like"/>
    <property type="match status" value="1"/>
</dbReference>
<dbReference type="Pfam" id="PF16916">
    <property type="entry name" value="ZT_dimer"/>
    <property type="match status" value="1"/>
</dbReference>
<sequence>MGSGHSHGLPTTSAGKHWRSMVIVLCVALTVLVIEVIGAWISGSLALLADAGHMLTDAAGIGIALIATRLAARPASAQRTYGLQRAEILAALTNAIILLVIATFIVAEAVGRFGAEAEVAPVPMLIFGGIGLVANAVSMLILAKGQKESLNVRGAYLEVLGDLLGSVAVIVAAIVIALTGFVAADSIASLLIAAMIVPRAWSLLRDVVDVLLESTPRGVDLEKVREHMLSVPGVIDMHDVHAWTITSGVPVMSAHIVVDAEWLDADGIDQVLDHLLTCLKGHFEVDHCTFQIEPLAHAEHESHVHH</sequence>
<evidence type="ECO:0000313" key="12">
    <source>
        <dbReference type="Proteomes" id="UP001209083"/>
    </source>
</evidence>
<dbReference type="Pfam" id="PF01545">
    <property type="entry name" value="Cation_efflux"/>
    <property type="match status" value="1"/>
</dbReference>
<proteinExistence type="inferred from homology"/>
<protein>
    <submittedName>
        <fullName evidence="11">Cation diffusion facilitator family transporter</fullName>
    </submittedName>
</protein>
<evidence type="ECO:0000256" key="4">
    <source>
        <dbReference type="ARBA" id="ARBA00022692"/>
    </source>
</evidence>
<evidence type="ECO:0000256" key="1">
    <source>
        <dbReference type="ARBA" id="ARBA00004141"/>
    </source>
</evidence>
<dbReference type="Gene3D" id="3.30.70.1350">
    <property type="entry name" value="Cation efflux protein, cytoplasmic domain"/>
    <property type="match status" value="1"/>
</dbReference>
<dbReference type="SUPFAM" id="SSF161111">
    <property type="entry name" value="Cation efflux protein transmembrane domain-like"/>
    <property type="match status" value="1"/>
</dbReference>
<evidence type="ECO:0000256" key="6">
    <source>
        <dbReference type="ARBA" id="ARBA00023065"/>
    </source>
</evidence>
<keyword evidence="4 8" id="KW-0812">Transmembrane</keyword>
<evidence type="ECO:0000256" key="2">
    <source>
        <dbReference type="ARBA" id="ARBA00008873"/>
    </source>
</evidence>
<feature type="transmembrane region" description="Helical" evidence="8">
    <location>
        <begin position="47"/>
        <end position="67"/>
    </location>
</feature>
<dbReference type="Gene3D" id="1.20.1510.10">
    <property type="entry name" value="Cation efflux protein transmembrane domain"/>
    <property type="match status" value="1"/>
</dbReference>
<dbReference type="PANTHER" id="PTHR11562:SF17">
    <property type="entry name" value="RE54080P-RELATED"/>
    <property type="match status" value="1"/>
</dbReference>
<evidence type="ECO:0000256" key="7">
    <source>
        <dbReference type="ARBA" id="ARBA00023136"/>
    </source>
</evidence>
<keyword evidence="6" id="KW-0406">Ion transport</keyword>
<keyword evidence="7 8" id="KW-0472">Membrane</keyword>
<keyword evidence="5 8" id="KW-1133">Transmembrane helix</keyword>
<gene>
    <name evidence="11" type="ORF">LWF01_01405</name>
</gene>
<dbReference type="RefSeq" id="WP_349639252.1">
    <property type="nucleotide sequence ID" value="NZ_CP090958.1"/>
</dbReference>
<dbReference type="InterPro" id="IPR002524">
    <property type="entry name" value="Cation_efflux"/>
</dbReference>
<dbReference type="InterPro" id="IPR027469">
    <property type="entry name" value="Cation_efflux_TMD_sf"/>
</dbReference>
<comment type="subcellular location">
    <subcellularLocation>
        <location evidence="1">Membrane</location>
        <topology evidence="1">Multi-pass membrane protein</topology>
    </subcellularLocation>
</comment>
<dbReference type="InterPro" id="IPR027470">
    <property type="entry name" value="Cation_efflux_CTD"/>
</dbReference>
<keyword evidence="12" id="KW-1185">Reference proteome</keyword>
<keyword evidence="3" id="KW-0813">Transport</keyword>
<feature type="transmembrane region" description="Helical" evidence="8">
    <location>
        <begin position="88"/>
        <end position="110"/>
    </location>
</feature>
<evidence type="ECO:0000313" key="11">
    <source>
        <dbReference type="EMBL" id="WGW12452.1"/>
    </source>
</evidence>
<evidence type="ECO:0000259" key="10">
    <source>
        <dbReference type="Pfam" id="PF16916"/>
    </source>
</evidence>
<feature type="domain" description="Cation efflux protein transmembrane" evidence="9">
    <location>
        <begin position="22"/>
        <end position="212"/>
    </location>
</feature>